<organism evidence="3 4">
    <name type="scientific">Stieleria neptunia</name>
    <dbReference type="NCBI Taxonomy" id="2527979"/>
    <lineage>
        <taxon>Bacteria</taxon>
        <taxon>Pseudomonadati</taxon>
        <taxon>Planctomycetota</taxon>
        <taxon>Planctomycetia</taxon>
        <taxon>Pirellulales</taxon>
        <taxon>Pirellulaceae</taxon>
        <taxon>Stieleria</taxon>
    </lineage>
</organism>
<evidence type="ECO:0000259" key="2">
    <source>
        <dbReference type="SMART" id="SM00563"/>
    </source>
</evidence>
<evidence type="ECO:0000313" key="3">
    <source>
        <dbReference type="EMBL" id="QDV47605.1"/>
    </source>
</evidence>
<dbReference type="SUPFAM" id="SSF69593">
    <property type="entry name" value="Glycerol-3-phosphate (1)-acyltransferase"/>
    <property type="match status" value="1"/>
</dbReference>
<evidence type="ECO:0000256" key="1">
    <source>
        <dbReference type="SAM" id="MobiDB-lite"/>
    </source>
</evidence>
<keyword evidence="4" id="KW-1185">Reference proteome</keyword>
<dbReference type="InterPro" id="IPR002123">
    <property type="entry name" value="Plipid/glycerol_acylTrfase"/>
</dbReference>
<name>A0A518I3D2_9BACT</name>
<dbReference type="OrthoDB" id="233580at2"/>
<keyword evidence="3" id="KW-0808">Transferase</keyword>
<dbReference type="GO" id="GO:0016746">
    <property type="term" value="F:acyltransferase activity"/>
    <property type="evidence" value="ECO:0007669"/>
    <property type="project" value="UniProtKB-KW"/>
</dbReference>
<gene>
    <name evidence="3" type="ORF">Enr13x_75160</name>
</gene>
<feature type="domain" description="Phospholipid/glycerol acyltransferase" evidence="2">
    <location>
        <begin position="77"/>
        <end position="206"/>
    </location>
</feature>
<dbReference type="SMART" id="SM00563">
    <property type="entry name" value="PlsC"/>
    <property type="match status" value="1"/>
</dbReference>
<feature type="compositionally biased region" description="Polar residues" evidence="1">
    <location>
        <begin position="10"/>
        <end position="19"/>
    </location>
</feature>
<keyword evidence="3" id="KW-0012">Acyltransferase</keyword>
<reference evidence="3 4" key="1">
    <citation type="submission" date="2019-03" db="EMBL/GenBank/DDBJ databases">
        <title>Deep-cultivation of Planctomycetes and their phenomic and genomic characterization uncovers novel biology.</title>
        <authorList>
            <person name="Wiegand S."/>
            <person name="Jogler M."/>
            <person name="Boedeker C."/>
            <person name="Pinto D."/>
            <person name="Vollmers J."/>
            <person name="Rivas-Marin E."/>
            <person name="Kohn T."/>
            <person name="Peeters S.H."/>
            <person name="Heuer A."/>
            <person name="Rast P."/>
            <person name="Oberbeckmann S."/>
            <person name="Bunk B."/>
            <person name="Jeske O."/>
            <person name="Meyerdierks A."/>
            <person name="Storesund J.E."/>
            <person name="Kallscheuer N."/>
            <person name="Luecker S."/>
            <person name="Lage O.M."/>
            <person name="Pohl T."/>
            <person name="Merkel B.J."/>
            <person name="Hornburger P."/>
            <person name="Mueller R.-W."/>
            <person name="Bruemmer F."/>
            <person name="Labrenz M."/>
            <person name="Spormann A.M."/>
            <person name="Op den Camp H."/>
            <person name="Overmann J."/>
            <person name="Amann R."/>
            <person name="Jetten M.S.M."/>
            <person name="Mascher T."/>
            <person name="Medema M.H."/>
            <person name="Devos D.P."/>
            <person name="Kaster A.-K."/>
            <person name="Ovreas L."/>
            <person name="Rohde M."/>
            <person name="Galperin M.Y."/>
            <person name="Jogler C."/>
        </authorList>
    </citation>
    <scope>NUCLEOTIDE SEQUENCE [LARGE SCALE GENOMIC DNA]</scope>
    <source>
        <strain evidence="3 4">Enr13</strain>
    </source>
</reference>
<dbReference type="Proteomes" id="UP000319004">
    <property type="component" value="Chromosome"/>
</dbReference>
<dbReference type="Pfam" id="PF01553">
    <property type="entry name" value="Acyltransferase"/>
    <property type="match status" value="1"/>
</dbReference>
<sequence length="437" mass="49482">MLSVDARTAMNLQAPSTTDSRARPQPFTFYPPNSNRLVTWLVQLGIRSSIRRKLRVTEIEISDEDLESLRQLKGERCLVTPSHSGGFEPHIIMYLSKLLGDSYNYVAAMELFQQSWINRFLMPRMGVYSIIRGSVDRPSFSMTRKLLAAGKRWLVIFPEGETVWQNSVVMPFQQGVFQLAFKGYEDAAKQDDQASLYCLPIAIKYVYLGDMHDEIDASLARLESKLAIGDGASQATRHARLRRVVEAVVAANEKTHGVQPAPDSDLSDRAENLKLYAICELEQQLGISATTKQTLLDRIRILFNAVDRIVHEEPSGSEYEQQLAVQRQQLARRYYDELWQLLQFVALHDGYVGESMTFERFLDVLCLLEMEVCKERKFWGPRKACVKVGQPIDLKDHASAYAADKRGTVQAVTGMLETSVRSMLQQLEVGCGSVMDE</sequence>
<accession>A0A518I3D2</accession>
<evidence type="ECO:0000313" key="4">
    <source>
        <dbReference type="Proteomes" id="UP000319004"/>
    </source>
</evidence>
<protein>
    <submittedName>
        <fullName evidence="3">Acyltransferase</fullName>
    </submittedName>
</protein>
<dbReference type="EMBL" id="CP037423">
    <property type="protein sequence ID" value="QDV47605.1"/>
    <property type="molecule type" value="Genomic_DNA"/>
</dbReference>
<dbReference type="AlphaFoldDB" id="A0A518I3D2"/>
<feature type="region of interest" description="Disordered" evidence="1">
    <location>
        <begin position="1"/>
        <end position="25"/>
    </location>
</feature>
<dbReference type="KEGG" id="snep:Enr13x_75160"/>
<proteinExistence type="predicted"/>